<protein>
    <recommendedName>
        <fullName evidence="3">Lipoprotein</fullName>
    </recommendedName>
</protein>
<evidence type="ECO:0000313" key="1">
    <source>
        <dbReference type="EMBL" id="MEZ8054601.1"/>
    </source>
</evidence>
<keyword evidence="2" id="KW-1185">Reference proteome</keyword>
<organism evidence="1 2">
    <name type="scientific">Vibrio atlanticus</name>
    <dbReference type="NCBI Taxonomy" id="693153"/>
    <lineage>
        <taxon>Bacteria</taxon>
        <taxon>Pseudomonadati</taxon>
        <taxon>Pseudomonadota</taxon>
        <taxon>Gammaproteobacteria</taxon>
        <taxon>Vibrionales</taxon>
        <taxon>Vibrionaceae</taxon>
        <taxon>Vibrio</taxon>
    </lineage>
</organism>
<sequence length="128" mass="14747">MKASLKFITLLILVISILGCEDKNDVYANPPSHLLEQLEAYFPLSIKYVRKNEQIALTQGIPLLPQYVEIAHKIGIKYPEKIRVHYADSIPLPENESLLFQMQRLGLDSPYFTGSTFGYGIWLWHLDR</sequence>
<evidence type="ECO:0008006" key="3">
    <source>
        <dbReference type="Google" id="ProtNLM"/>
    </source>
</evidence>
<evidence type="ECO:0000313" key="2">
    <source>
        <dbReference type="Proteomes" id="UP001569175"/>
    </source>
</evidence>
<proteinExistence type="predicted"/>
<name>A0ABV4KQ94_9VIBR</name>
<dbReference type="RefSeq" id="WP_241810818.1">
    <property type="nucleotide sequence ID" value="NZ_JBFRME010000015.1"/>
</dbReference>
<accession>A0ABV4KQ94</accession>
<dbReference type="Proteomes" id="UP001569175">
    <property type="component" value="Unassembled WGS sequence"/>
</dbReference>
<dbReference type="PROSITE" id="PS51257">
    <property type="entry name" value="PROKAR_LIPOPROTEIN"/>
    <property type="match status" value="1"/>
</dbReference>
<gene>
    <name evidence="1" type="ORF">ACED57_15775</name>
</gene>
<comment type="caution">
    <text evidence="1">The sequence shown here is derived from an EMBL/GenBank/DDBJ whole genome shotgun (WGS) entry which is preliminary data.</text>
</comment>
<dbReference type="EMBL" id="JBGOOL010000046">
    <property type="protein sequence ID" value="MEZ8054601.1"/>
    <property type="molecule type" value="Genomic_DNA"/>
</dbReference>
<reference evidence="1 2" key="1">
    <citation type="submission" date="2024-06" db="EMBL/GenBank/DDBJ databases">
        <authorList>
            <person name="Steensen K."/>
            <person name="Seneca J."/>
            <person name="Bartlau N."/>
            <person name="Yu A.X."/>
            <person name="Polz M.F."/>
        </authorList>
    </citation>
    <scope>NUCLEOTIDE SEQUENCE [LARGE SCALE GENOMIC DNA]</scope>
    <source>
        <strain evidence="1 2">1F9</strain>
    </source>
</reference>